<dbReference type="Pfam" id="PF13302">
    <property type="entry name" value="Acetyltransf_3"/>
    <property type="match status" value="1"/>
</dbReference>
<evidence type="ECO:0000313" key="3">
    <source>
        <dbReference type="EMBL" id="CCH68490.1"/>
    </source>
</evidence>
<dbReference type="Proteomes" id="UP000013167">
    <property type="component" value="Unassembled WGS sequence"/>
</dbReference>
<dbReference type="HOGENOM" id="CLU_013985_1_2_11"/>
<dbReference type="GO" id="GO:0008999">
    <property type="term" value="F:protein-N-terminal-alanine acetyltransferase activity"/>
    <property type="evidence" value="ECO:0007669"/>
    <property type="project" value="TreeGrafter"/>
</dbReference>
<dbReference type="AlphaFoldDB" id="N0DYS6"/>
<dbReference type="PANTHER" id="PTHR43441:SF2">
    <property type="entry name" value="FAMILY ACETYLTRANSFERASE, PUTATIVE (AFU_ORTHOLOGUE AFUA_7G00850)-RELATED"/>
    <property type="match status" value="1"/>
</dbReference>
<proteinExistence type="predicted"/>
<dbReference type="InterPro" id="IPR016181">
    <property type="entry name" value="Acyl_CoA_acyltransferase"/>
</dbReference>
<gene>
    <name evidence="3" type="ORF">BN10_1010005</name>
</gene>
<name>N0DYS6_9MICO</name>
<sequence length="233" mass="25913">MRVHVPDATRRNEFGQPVGDPVPGWSGAAHPPGQVLKGRRVTLRPLEVGDAPGLHAAYEGQADADWTYLPVERPRTLREVRDLVEERMSSAAVTHAVLREGIACGVASLMRIDQGNGVIEIGWVAFGTPLQRTVSSTEAQRLLMGHVFDDLGYRRLEWKCDALNAPSMRAAERLGYTFEGTFRQAIVTKGRNRDTAWWSITDAEWPAVRERLDAWLDPSNFDDSGQQRANLSP</sequence>
<dbReference type="SUPFAM" id="SSF55729">
    <property type="entry name" value="Acyl-CoA N-acyltransferases (Nat)"/>
    <property type="match status" value="1"/>
</dbReference>
<dbReference type="eggNOG" id="COG1670">
    <property type="taxonomic scope" value="Bacteria"/>
</dbReference>
<organism evidence="3 4">
    <name type="scientific">Phycicoccus elongatus Lp2</name>
    <dbReference type="NCBI Taxonomy" id="1193181"/>
    <lineage>
        <taxon>Bacteria</taxon>
        <taxon>Bacillati</taxon>
        <taxon>Actinomycetota</taxon>
        <taxon>Actinomycetes</taxon>
        <taxon>Micrococcales</taxon>
        <taxon>Intrasporangiaceae</taxon>
        <taxon>Phycicoccus</taxon>
    </lineage>
</organism>
<evidence type="ECO:0000313" key="4">
    <source>
        <dbReference type="Proteomes" id="UP000013167"/>
    </source>
</evidence>
<reference evidence="3 4" key="1">
    <citation type="journal article" date="2013" name="ISME J.">
        <title>A metabolic model for members of the genus Tetrasphaera involved in enhanced biological phosphorus removal.</title>
        <authorList>
            <person name="Kristiansen R."/>
            <person name="Nguyen H.T.T."/>
            <person name="Saunders A.M."/>
            <person name="Nielsen J.L."/>
            <person name="Wimmer R."/>
            <person name="Le V.Q."/>
            <person name="McIlroy S.J."/>
            <person name="Petrovski S."/>
            <person name="Seviour R.J."/>
            <person name="Calteau A."/>
            <person name="Nielsen K.L."/>
            <person name="Nielsen P.H."/>
        </authorList>
    </citation>
    <scope>NUCLEOTIDE SEQUENCE [LARGE SCALE GENOMIC DNA]</scope>
    <source>
        <strain evidence="3 4">Lp2</strain>
    </source>
</reference>
<feature type="domain" description="N-acetyltransferase" evidence="2">
    <location>
        <begin position="41"/>
        <end position="194"/>
    </location>
</feature>
<accession>N0DYS6</accession>
<evidence type="ECO:0000259" key="2">
    <source>
        <dbReference type="PROSITE" id="PS51186"/>
    </source>
</evidence>
<dbReference type="GO" id="GO:1990189">
    <property type="term" value="F:protein N-terminal-serine acetyltransferase activity"/>
    <property type="evidence" value="ECO:0007669"/>
    <property type="project" value="TreeGrafter"/>
</dbReference>
<dbReference type="STRING" id="1193181.BN10_1010005"/>
<evidence type="ECO:0000256" key="1">
    <source>
        <dbReference type="SAM" id="MobiDB-lite"/>
    </source>
</evidence>
<keyword evidence="4" id="KW-1185">Reference proteome</keyword>
<dbReference type="PROSITE" id="PS51186">
    <property type="entry name" value="GNAT"/>
    <property type="match status" value="1"/>
</dbReference>
<dbReference type="FunFam" id="3.40.630.30:FF:000047">
    <property type="entry name" value="Acetyltransferase, GNAT family"/>
    <property type="match status" value="1"/>
</dbReference>
<feature type="compositionally biased region" description="Basic and acidic residues" evidence="1">
    <location>
        <begin position="1"/>
        <end position="13"/>
    </location>
</feature>
<dbReference type="InterPro" id="IPR051908">
    <property type="entry name" value="Ribosomal_N-acetyltransferase"/>
</dbReference>
<dbReference type="PANTHER" id="PTHR43441">
    <property type="entry name" value="RIBOSOMAL-PROTEIN-SERINE ACETYLTRANSFERASE"/>
    <property type="match status" value="1"/>
</dbReference>
<feature type="region of interest" description="Disordered" evidence="1">
    <location>
        <begin position="1"/>
        <end position="34"/>
    </location>
</feature>
<dbReference type="EMBL" id="CAIZ01000004">
    <property type="protein sequence ID" value="CCH68490.1"/>
    <property type="molecule type" value="Genomic_DNA"/>
</dbReference>
<dbReference type="InterPro" id="IPR000182">
    <property type="entry name" value="GNAT_dom"/>
</dbReference>
<comment type="caution">
    <text evidence="3">The sequence shown here is derived from an EMBL/GenBank/DDBJ whole genome shotgun (WGS) entry which is preliminary data.</text>
</comment>
<protein>
    <recommendedName>
        <fullName evidence="2">N-acetyltransferase domain-containing protein</fullName>
    </recommendedName>
</protein>
<dbReference type="Gene3D" id="3.40.630.30">
    <property type="match status" value="1"/>
</dbReference>